<dbReference type="Proteomes" id="UP001152561">
    <property type="component" value="Unassembled WGS sequence"/>
</dbReference>
<dbReference type="EMBL" id="JAJAGQ010000018">
    <property type="protein sequence ID" value="KAJ8535485.1"/>
    <property type="molecule type" value="Genomic_DNA"/>
</dbReference>
<proteinExistence type="predicted"/>
<sequence>MHNANPNPSHANSNPSNEIKILETGNVVGNVDDIYKWKTQEGKTNKKNDVPLAATGIDGGAPLVEAPPGVGAPKPVDITVTLNQECVEVSSTTYATGTAEKARRLWSEDMEEDGEEGEIPSGNIGDQEPSDDSITTSQQMKEMFEETADFVDEVSP</sequence>
<reference evidence="3" key="1">
    <citation type="journal article" date="2023" name="Proc. Natl. Acad. Sci. U.S.A.">
        <title>Genomic and structural basis for evolution of tropane alkaloid biosynthesis.</title>
        <authorList>
            <person name="Wanga Y.-J."/>
            <person name="Taina T."/>
            <person name="Yua J.-Y."/>
            <person name="Lia J."/>
            <person name="Xua B."/>
            <person name="Chenc J."/>
            <person name="D'Auriad J.C."/>
            <person name="Huanga J.-P."/>
            <person name="Huanga S.-X."/>
        </authorList>
    </citation>
    <scope>NUCLEOTIDE SEQUENCE [LARGE SCALE GENOMIC DNA]</scope>
    <source>
        <strain evidence="3">cv. KIB-2019</strain>
    </source>
</reference>
<accession>A0A9Q1QZ55</accession>
<organism evidence="2 3">
    <name type="scientific">Anisodus acutangulus</name>
    <dbReference type="NCBI Taxonomy" id="402998"/>
    <lineage>
        <taxon>Eukaryota</taxon>
        <taxon>Viridiplantae</taxon>
        <taxon>Streptophyta</taxon>
        <taxon>Embryophyta</taxon>
        <taxon>Tracheophyta</taxon>
        <taxon>Spermatophyta</taxon>
        <taxon>Magnoliopsida</taxon>
        <taxon>eudicotyledons</taxon>
        <taxon>Gunneridae</taxon>
        <taxon>Pentapetalae</taxon>
        <taxon>asterids</taxon>
        <taxon>lamiids</taxon>
        <taxon>Solanales</taxon>
        <taxon>Solanaceae</taxon>
        <taxon>Solanoideae</taxon>
        <taxon>Hyoscyameae</taxon>
        <taxon>Anisodus</taxon>
    </lineage>
</organism>
<evidence type="ECO:0000313" key="2">
    <source>
        <dbReference type="EMBL" id="KAJ8535485.1"/>
    </source>
</evidence>
<name>A0A9Q1QZ55_9SOLA</name>
<gene>
    <name evidence="2" type="ORF">K7X08_023205</name>
</gene>
<comment type="caution">
    <text evidence="2">The sequence shown here is derived from an EMBL/GenBank/DDBJ whole genome shotgun (WGS) entry which is preliminary data.</text>
</comment>
<protein>
    <submittedName>
        <fullName evidence="2">Uncharacterized protein</fullName>
    </submittedName>
</protein>
<feature type="region of interest" description="Disordered" evidence="1">
    <location>
        <begin position="95"/>
        <end position="142"/>
    </location>
</feature>
<feature type="compositionally biased region" description="Acidic residues" evidence="1">
    <location>
        <begin position="108"/>
        <end position="118"/>
    </location>
</feature>
<keyword evidence="3" id="KW-1185">Reference proteome</keyword>
<dbReference type="AlphaFoldDB" id="A0A9Q1QZ55"/>
<evidence type="ECO:0000313" key="3">
    <source>
        <dbReference type="Proteomes" id="UP001152561"/>
    </source>
</evidence>
<evidence type="ECO:0000256" key="1">
    <source>
        <dbReference type="SAM" id="MobiDB-lite"/>
    </source>
</evidence>